<dbReference type="InterPro" id="IPR016186">
    <property type="entry name" value="C-type_lectin-like/link_sf"/>
</dbReference>
<dbReference type="Pfam" id="PF00024">
    <property type="entry name" value="PAN_1"/>
    <property type="match status" value="1"/>
</dbReference>
<dbReference type="OrthoDB" id="2142683at2759"/>
<dbReference type="SMART" id="SM00034">
    <property type="entry name" value="CLECT"/>
    <property type="match status" value="1"/>
</dbReference>
<keyword evidence="1" id="KW-0732">Signal</keyword>
<name>A0A8W8KYR8_MAGGI</name>
<dbReference type="Gene3D" id="3.50.4.10">
    <property type="entry name" value="Hepatocyte Growth Factor"/>
    <property type="match status" value="1"/>
</dbReference>
<sequence>MAFLILTTTIWLLFISDCVVTSLIYQHTVFQRQLNPGILQRTPPVFSSRVSTFQECINKCHNQPSCESLVFDIVTLKCSLNEGKTVEEEITINQIYHQVLNKTVHRDIIAYVKNLCEENNPGYIYNESVSVCYKIDSNPRLFMEAELFCGESGGHLLRINTERKQKFVEDLDLQSLNSISKYRIDGKKINDIWRFSNEKLVKQFYWYPGEPVGGGTSIGLRVGHNGKWDDIGSSKLHGCICEKDIKIV</sequence>
<proteinExistence type="predicted"/>
<dbReference type="Proteomes" id="UP000005408">
    <property type="component" value="Unassembled WGS sequence"/>
</dbReference>
<dbReference type="AlphaFoldDB" id="A0A8W8KYR8"/>
<dbReference type="PROSITE" id="PS50041">
    <property type="entry name" value="C_TYPE_LECTIN_2"/>
    <property type="match status" value="1"/>
</dbReference>
<dbReference type="OMA" id="HRDIIAY"/>
<keyword evidence="4" id="KW-1185">Reference proteome</keyword>
<organism evidence="3 4">
    <name type="scientific">Magallana gigas</name>
    <name type="common">Pacific oyster</name>
    <name type="synonym">Crassostrea gigas</name>
    <dbReference type="NCBI Taxonomy" id="29159"/>
    <lineage>
        <taxon>Eukaryota</taxon>
        <taxon>Metazoa</taxon>
        <taxon>Spiralia</taxon>
        <taxon>Lophotrochozoa</taxon>
        <taxon>Mollusca</taxon>
        <taxon>Bivalvia</taxon>
        <taxon>Autobranchia</taxon>
        <taxon>Pteriomorphia</taxon>
        <taxon>Ostreida</taxon>
        <taxon>Ostreoidea</taxon>
        <taxon>Ostreidae</taxon>
        <taxon>Magallana</taxon>
    </lineage>
</organism>
<evidence type="ECO:0000259" key="2">
    <source>
        <dbReference type="PROSITE" id="PS50041"/>
    </source>
</evidence>
<dbReference type="EnsemblMetazoa" id="G25840.1">
    <property type="protein sequence ID" value="G25840.1:cds"/>
    <property type="gene ID" value="G25840"/>
</dbReference>
<reference evidence="3" key="1">
    <citation type="submission" date="2022-08" db="UniProtKB">
        <authorList>
            <consortium name="EnsemblMetazoa"/>
        </authorList>
    </citation>
    <scope>IDENTIFICATION</scope>
    <source>
        <strain evidence="3">05x7-T-G4-1.051#20</strain>
    </source>
</reference>
<dbReference type="InterPro" id="IPR001304">
    <property type="entry name" value="C-type_lectin-like"/>
</dbReference>
<evidence type="ECO:0000313" key="4">
    <source>
        <dbReference type="Proteomes" id="UP000005408"/>
    </source>
</evidence>
<protein>
    <recommendedName>
        <fullName evidence="2">C-type lectin domain-containing protein</fullName>
    </recommendedName>
</protein>
<evidence type="ECO:0000256" key="1">
    <source>
        <dbReference type="SAM" id="SignalP"/>
    </source>
</evidence>
<feature type="domain" description="C-type lectin" evidence="2">
    <location>
        <begin position="132"/>
        <end position="242"/>
    </location>
</feature>
<feature type="signal peptide" evidence="1">
    <location>
        <begin position="1"/>
        <end position="21"/>
    </location>
</feature>
<dbReference type="CDD" id="cd00037">
    <property type="entry name" value="CLECT"/>
    <property type="match status" value="1"/>
</dbReference>
<dbReference type="SUPFAM" id="SSF56436">
    <property type="entry name" value="C-type lectin-like"/>
    <property type="match status" value="1"/>
</dbReference>
<dbReference type="Pfam" id="PF00059">
    <property type="entry name" value="Lectin_C"/>
    <property type="match status" value="1"/>
</dbReference>
<dbReference type="SUPFAM" id="SSF57414">
    <property type="entry name" value="Hairpin loop containing domain-like"/>
    <property type="match status" value="1"/>
</dbReference>
<dbReference type="InterPro" id="IPR016187">
    <property type="entry name" value="CTDL_fold"/>
</dbReference>
<dbReference type="InterPro" id="IPR003609">
    <property type="entry name" value="Pan_app"/>
</dbReference>
<dbReference type="Gene3D" id="3.10.100.10">
    <property type="entry name" value="Mannose-Binding Protein A, subunit A"/>
    <property type="match status" value="1"/>
</dbReference>
<evidence type="ECO:0000313" key="3">
    <source>
        <dbReference type="EnsemblMetazoa" id="G25840.1:cds"/>
    </source>
</evidence>
<feature type="chain" id="PRO_5036445420" description="C-type lectin domain-containing protein" evidence="1">
    <location>
        <begin position="22"/>
        <end position="248"/>
    </location>
</feature>
<accession>A0A8W8KYR8</accession>